<name>A0A8C2CE63_CYPCA</name>
<dbReference type="InterPro" id="IPR004147">
    <property type="entry name" value="ABC1_dom"/>
</dbReference>
<keyword evidence="13" id="KW-0496">Mitochondrion</keyword>
<evidence type="ECO:0000259" key="20">
    <source>
        <dbReference type="Pfam" id="PF03109"/>
    </source>
</evidence>
<keyword evidence="6" id="KW-0831">Ubiquinone biosynthesis</keyword>
<dbReference type="GO" id="GO:0031966">
    <property type="term" value="C:mitochondrial membrane"/>
    <property type="evidence" value="ECO:0007669"/>
    <property type="project" value="UniProtKB-SubCell"/>
</dbReference>
<dbReference type="InterPro" id="IPR011009">
    <property type="entry name" value="Kinase-like_dom_sf"/>
</dbReference>
<keyword evidence="8" id="KW-0547">Nucleotide-binding</keyword>
<evidence type="ECO:0000256" key="6">
    <source>
        <dbReference type="ARBA" id="ARBA00022688"/>
    </source>
</evidence>
<dbReference type="UniPathway" id="UPA00232"/>
<dbReference type="Proteomes" id="UP000694701">
    <property type="component" value="Unplaced"/>
</dbReference>
<evidence type="ECO:0000256" key="3">
    <source>
        <dbReference type="ARBA" id="ARBA00009670"/>
    </source>
</evidence>
<comment type="pathway">
    <text evidence="2">Cofactor biosynthesis; ubiquinone biosynthesis.</text>
</comment>
<keyword evidence="10" id="KW-0067">ATP-binding</keyword>
<evidence type="ECO:0000256" key="5">
    <source>
        <dbReference type="ARBA" id="ARBA00022679"/>
    </source>
</evidence>
<keyword evidence="9" id="KW-0418">Kinase</keyword>
<dbReference type="InterPro" id="IPR051409">
    <property type="entry name" value="Atypical_kinase_ADCK"/>
</dbReference>
<evidence type="ECO:0000256" key="12">
    <source>
        <dbReference type="ARBA" id="ARBA00022989"/>
    </source>
</evidence>
<dbReference type="GO" id="GO:0016301">
    <property type="term" value="F:kinase activity"/>
    <property type="evidence" value="ECO:0007669"/>
    <property type="project" value="UniProtKB-KW"/>
</dbReference>
<evidence type="ECO:0000256" key="18">
    <source>
        <dbReference type="ARBA" id="ARBA00058956"/>
    </source>
</evidence>
<evidence type="ECO:0000256" key="17">
    <source>
        <dbReference type="ARBA" id="ARBA00033204"/>
    </source>
</evidence>
<dbReference type="CDD" id="cd13970">
    <property type="entry name" value="ABC1_ADCK3"/>
    <property type="match status" value="1"/>
</dbReference>
<evidence type="ECO:0000256" key="7">
    <source>
        <dbReference type="ARBA" id="ARBA00022692"/>
    </source>
</evidence>
<evidence type="ECO:0000256" key="15">
    <source>
        <dbReference type="ARBA" id="ARBA00031775"/>
    </source>
</evidence>
<evidence type="ECO:0000256" key="16">
    <source>
        <dbReference type="ARBA" id="ARBA00032726"/>
    </source>
</evidence>
<evidence type="ECO:0000313" key="21">
    <source>
        <dbReference type="Ensembl" id="ENSCCRP00020010427.1"/>
    </source>
</evidence>
<keyword evidence="14" id="KW-0472">Membrane</keyword>
<keyword evidence="7" id="KW-0812">Transmembrane</keyword>
<dbReference type="Ensembl" id="ENSCCRT00020011565.1">
    <property type="protein sequence ID" value="ENSCCRP00020010427.1"/>
    <property type="gene ID" value="ENSCCRG00020002513.1"/>
</dbReference>
<dbReference type="AlphaFoldDB" id="A0A8C2CE63"/>
<dbReference type="GO" id="GO:0005524">
    <property type="term" value="F:ATP binding"/>
    <property type="evidence" value="ECO:0007669"/>
    <property type="project" value="UniProtKB-KW"/>
</dbReference>
<sequence length="639" mass="71833">MAGDMLLLMRGLAKLSQAVIETQASSMRSSGFQAVSQSMQMTAEQGMSVAMQKIQVRIKYILKYFKKEYSYFKLFNISCVSDFNTDMDSKYDFTASEENFESTAQGGLDSDSVFRDANTGAAHTYSQASGKSKLFEGYKDPTSQFTGHTRSYHQDHSSVGGITAEDIEKAREAKRNGSKPHKQMLSERARERKVPVTRLGRLANFGGLAVGLGIGALAEVAKKSLRSEDKNGEKKAVLDSSPFLSEANAERIVRTLCKVRGAALKLGQMLSIQDDAFINPQLAKIFDRVRQSADFMPIKQMMKALNNDLGPNWRDKVDLFEERPFAAASIGQVHLARMKDGREVAMKIQYPGVAQSINSDVNNLMTVLSMSNALPEGLFPDHLIDVMRRELALECDYIREAKCARKFKELLKDHPFFYVPEVIDELSSQHVLTTELVPGFPLDQADGLSQELKNEICENILILCLRELFEFRYMQTDPNWSNFFYDPQTHRVALLDFGATRGFDESFTDLYIEIIKAAADGNREEVLKQSIVMKFLTGYESKAMENAHVDAVMILGEAFASEEPFNFGAQSTTERIHNLIPVMLKQRLIPPPEETYSLHRKMGGSFLICSRLNAKLSCKNMFDKAYGNYWSNKKKGPSQ</sequence>
<comment type="similarity">
    <text evidence="3">Belongs to the protein kinase superfamily. ADCK protein kinase family.</text>
</comment>
<keyword evidence="11" id="KW-0809">Transit peptide</keyword>
<evidence type="ECO:0000256" key="9">
    <source>
        <dbReference type="ARBA" id="ARBA00022777"/>
    </source>
</evidence>
<dbReference type="SUPFAM" id="SSF56112">
    <property type="entry name" value="Protein kinase-like (PK-like)"/>
    <property type="match status" value="1"/>
</dbReference>
<evidence type="ECO:0000256" key="11">
    <source>
        <dbReference type="ARBA" id="ARBA00022946"/>
    </source>
</evidence>
<evidence type="ECO:0000256" key="2">
    <source>
        <dbReference type="ARBA" id="ARBA00004749"/>
    </source>
</evidence>
<evidence type="ECO:0000256" key="13">
    <source>
        <dbReference type="ARBA" id="ARBA00023128"/>
    </source>
</evidence>
<dbReference type="GO" id="GO:0006744">
    <property type="term" value="P:ubiquinone biosynthetic process"/>
    <property type="evidence" value="ECO:0007669"/>
    <property type="project" value="UniProtKB-UniPathway"/>
</dbReference>
<comment type="function">
    <text evidence="18">Atypical kinase involved in the biosynthesis of coenzyme Q, also named ubiquinone, an essential lipid-soluble electron transporter for aerobic cellular respiration. Its substrate specificity is still unclear: may act as a protein kinase that mediates phosphorylation of COQ3. According to other reports, acts as a small molecule kinase, possibly a lipid kinase that phosphorylates a prenyl lipid in the ubiquinone biosynthesis pathway, as suggested by its ability to bind coenzyme Q lipid intermediates. However, the small molecule kinase activity was not confirmed by another publication. Shows an unusual selectivity for binding ADP over ATP.</text>
</comment>
<accession>A0A8C2CE63</accession>
<organism evidence="21 22">
    <name type="scientific">Cyprinus carpio</name>
    <name type="common">Common carp</name>
    <dbReference type="NCBI Taxonomy" id="7962"/>
    <lineage>
        <taxon>Eukaryota</taxon>
        <taxon>Metazoa</taxon>
        <taxon>Chordata</taxon>
        <taxon>Craniata</taxon>
        <taxon>Vertebrata</taxon>
        <taxon>Euteleostomi</taxon>
        <taxon>Actinopterygii</taxon>
        <taxon>Neopterygii</taxon>
        <taxon>Teleostei</taxon>
        <taxon>Ostariophysi</taxon>
        <taxon>Cypriniformes</taxon>
        <taxon>Cyprinidae</taxon>
        <taxon>Cyprininae</taxon>
        <taxon>Cyprinus</taxon>
    </lineage>
</organism>
<evidence type="ECO:0000256" key="14">
    <source>
        <dbReference type="ARBA" id="ARBA00023136"/>
    </source>
</evidence>
<reference evidence="21" key="1">
    <citation type="submission" date="2025-08" db="UniProtKB">
        <authorList>
            <consortium name="Ensembl"/>
        </authorList>
    </citation>
    <scope>IDENTIFICATION</scope>
</reference>
<keyword evidence="5" id="KW-0808">Transferase</keyword>
<dbReference type="Pfam" id="PF03109">
    <property type="entry name" value="ABC1"/>
    <property type="match status" value="1"/>
</dbReference>
<evidence type="ECO:0000256" key="10">
    <source>
        <dbReference type="ARBA" id="ARBA00022840"/>
    </source>
</evidence>
<keyword evidence="12" id="KW-1133">Transmembrane helix</keyword>
<evidence type="ECO:0000256" key="19">
    <source>
        <dbReference type="SAM" id="MobiDB-lite"/>
    </source>
</evidence>
<protein>
    <recommendedName>
        <fullName evidence="4">Atypical kinase COQ8A, mitochondrial</fullName>
    </recommendedName>
    <alternativeName>
        <fullName evidence="16">Chaperone activity of bc1 complex-like</fullName>
    </alternativeName>
    <alternativeName>
        <fullName evidence="17">Coenzyme Q protein 8A</fullName>
    </alternativeName>
    <alternativeName>
        <fullName evidence="15">aarF domain-containing protein kinase 3</fullName>
    </alternativeName>
</protein>
<dbReference type="PANTHER" id="PTHR43851:SF1">
    <property type="entry name" value="ATYPICAL KINASE COQ8A, MITOCHONDRIAL"/>
    <property type="match status" value="1"/>
</dbReference>
<evidence type="ECO:0000256" key="1">
    <source>
        <dbReference type="ARBA" id="ARBA00004304"/>
    </source>
</evidence>
<feature type="domain" description="ABC1 atypical kinase-like" evidence="20">
    <location>
        <begin position="289"/>
        <end position="529"/>
    </location>
</feature>
<proteinExistence type="inferred from homology"/>
<comment type="subcellular location">
    <subcellularLocation>
        <location evidence="1">Mitochondrion membrane</location>
        <topology evidence="1">Single-pass membrane protein</topology>
    </subcellularLocation>
</comment>
<evidence type="ECO:0000256" key="4">
    <source>
        <dbReference type="ARBA" id="ARBA00018535"/>
    </source>
</evidence>
<evidence type="ECO:0000256" key="8">
    <source>
        <dbReference type="ARBA" id="ARBA00022741"/>
    </source>
</evidence>
<dbReference type="InterPro" id="IPR034646">
    <property type="entry name" value="ADCK3_dom"/>
</dbReference>
<dbReference type="PANTHER" id="PTHR43851">
    <property type="match status" value="1"/>
</dbReference>
<evidence type="ECO:0000313" key="22">
    <source>
        <dbReference type="Proteomes" id="UP000694701"/>
    </source>
</evidence>
<feature type="region of interest" description="Disordered" evidence="19">
    <location>
        <begin position="171"/>
        <end position="191"/>
    </location>
</feature>